<dbReference type="EMBL" id="JMCB01000030">
    <property type="protein sequence ID" value="KFE60617.1"/>
    <property type="molecule type" value="Genomic_DNA"/>
</dbReference>
<name>A0A085VYV4_9BACT</name>
<dbReference type="AlphaFoldDB" id="A0A085VYV4"/>
<reference evidence="1 2" key="1">
    <citation type="submission" date="2014-04" db="EMBL/GenBank/DDBJ databases">
        <title>Genome assembly of Hyalangium minutum DSM 14724.</title>
        <authorList>
            <person name="Sharma G."/>
            <person name="Subramanian S."/>
        </authorList>
    </citation>
    <scope>NUCLEOTIDE SEQUENCE [LARGE SCALE GENOMIC DNA]</scope>
    <source>
        <strain evidence="1 2">DSM 14724</strain>
    </source>
</reference>
<dbReference type="STRING" id="394096.DB31_5956"/>
<gene>
    <name evidence="1" type="ORF">DB31_5956</name>
</gene>
<comment type="caution">
    <text evidence="1">The sequence shown here is derived from an EMBL/GenBank/DDBJ whole genome shotgun (WGS) entry which is preliminary data.</text>
</comment>
<evidence type="ECO:0000313" key="2">
    <source>
        <dbReference type="Proteomes" id="UP000028725"/>
    </source>
</evidence>
<dbReference type="Proteomes" id="UP000028725">
    <property type="component" value="Unassembled WGS sequence"/>
</dbReference>
<proteinExistence type="predicted"/>
<sequence length="80" mass="8719">MGGSRLPEELYSNTSAELIATELQIPVELLKLSAEGLVEELRTHPGDPLELSAAETLVHSAEKMRRIVQALLDALQAEQP</sequence>
<evidence type="ECO:0000313" key="1">
    <source>
        <dbReference type="EMBL" id="KFE60617.1"/>
    </source>
</evidence>
<accession>A0A085VYV4</accession>
<protein>
    <submittedName>
        <fullName evidence="1">Uncharacterized protein</fullName>
    </submittedName>
</protein>
<organism evidence="1 2">
    <name type="scientific">Hyalangium minutum</name>
    <dbReference type="NCBI Taxonomy" id="394096"/>
    <lineage>
        <taxon>Bacteria</taxon>
        <taxon>Pseudomonadati</taxon>
        <taxon>Myxococcota</taxon>
        <taxon>Myxococcia</taxon>
        <taxon>Myxococcales</taxon>
        <taxon>Cystobacterineae</taxon>
        <taxon>Archangiaceae</taxon>
        <taxon>Hyalangium</taxon>
    </lineage>
</organism>
<keyword evidence="2" id="KW-1185">Reference proteome</keyword>